<feature type="compositionally biased region" description="Polar residues" evidence="1">
    <location>
        <begin position="1"/>
        <end position="16"/>
    </location>
</feature>
<dbReference type="EMBL" id="JAPFFF010000001">
    <property type="protein sequence ID" value="KAK8899350.1"/>
    <property type="molecule type" value="Genomic_DNA"/>
</dbReference>
<gene>
    <name evidence="2" type="ORF">M9Y10_001664</name>
</gene>
<feature type="compositionally biased region" description="Polar residues" evidence="1">
    <location>
        <begin position="214"/>
        <end position="231"/>
    </location>
</feature>
<evidence type="ECO:0000313" key="2">
    <source>
        <dbReference type="EMBL" id="KAK8899350.1"/>
    </source>
</evidence>
<keyword evidence="3" id="KW-1185">Reference proteome</keyword>
<proteinExistence type="predicted"/>
<reference evidence="2 3" key="1">
    <citation type="submission" date="2024-04" db="EMBL/GenBank/DDBJ databases">
        <title>Tritrichomonas musculus Genome.</title>
        <authorList>
            <person name="Alves-Ferreira E."/>
            <person name="Grigg M."/>
            <person name="Lorenzi H."/>
            <person name="Galac M."/>
        </authorList>
    </citation>
    <scope>NUCLEOTIDE SEQUENCE [LARGE SCALE GENOMIC DNA]</scope>
    <source>
        <strain evidence="2 3">EAF2021</strain>
    </source>
</reference>
<sequence>MSFLPSLSASGKNHQTLEIPGPDQNQDANAILSPIKPIKVINTQTLATQNPAIRMPQAGKKNQSGPRTPRQYQARISCNYPMNSTLISGASTNIPNDISGGISLSATLMPKSPLNAFRKRNGNTRKYKNNNNIILPPLDDINSFENECTDEIQQQAQTNDKLNYLPSDVGDVYTGNGNELSDDLEEEDEDELFLHMNSGRLESHSNRINDESDIQPNGFYSFQVSDPTFSS</sequence>
<accession>A0ABR2L7L5</accession>
<evidence type="ECO:0000256" key="1">
    <source>
        <dbReference type="SAM" id="MobiDB-lite"/>
    </source>
</evidence>
<feature type="region of interest" description="Disordered" evidence="1">
    <location>
        <begin position="1"/>
        <end position="28"/>
    </location>
</feature>
<feature type="region of interest" description="Disordered" evidence="1">
    <location>
        <begin position="203"/>
        <end position="231"/>
    </location>
</feature>
<name>A0ABR2L7L5_9EUKA</name>
<evidence type="ECO:0000313" key="3">
    <source>
        <dbReference type="Proteomes" id="UP001470230"/>
    </source>
</evidence>
<comment type="caution">
    <text evidence="2">The sequence shown here is derived from an EMBL/GenBank/DDBJ whole genome shotgun (WGS) entry which is preliminary data.</text>
</comment>
<feature type="compositionally biased region" description="Polar residues" evidence="1">
    <location>
        <begin position="60"/>
        <end position="70"/>
    </location>
</feature>
<protein>
    <submittedName>
        <fullName evidence="2">Uncharacterized protein</fullName>
    </submittedName>
</protein>
<feature type="region of interest" description="Disordered" evidence="1">
    <location>
        <begin position="49"/>
        <end position="70"/>
    </location>
</feature>
<dbReference type="Proteomes" id="UP001470230">
    <property type="component" value="Unassembled WGS sequence"/>
</dbReference>
<organism evidence="2 3">
    <name type="scientific">Tritrichomonas musculus</name>
    <dbReference type="NCBI Taxonomy" id="1915356"/>
    <lineage>
        <taxon>Eukaryota</taxon>
        <taxon>Metamonada</taxon>
        <taxon>Parabasalia</taxon>
        <taxon>Tritrichomonadida</taxon>
        <taxon>Tritrichomonadidae</taxon>
        <taxon>Tritrichomonas</taxon>
    </lineage>
</organism>